<keyword evidence="5" id="KW-1185">Reference proteome</keyword>
<evidence type="ECO:0000313" key="4">
    <source>
        <dbReference type="EMBL" id="RXM95149.1"/>
    </source>
</evidence>
<dbReference type="EMBL" id="SCEB01002622">
    <property type="protein sequence ID" value="RXM95149.1"/>
    <property type="molecule type" value="Genomic_DNA"/>
</dbReference>
<name>A0A444V406_ACIRT</name>
<dbReference type="SMART" id="SM00462">
    <property type="entry name" value="PTB"/>
    <property type="match status" value="1"/>
</dbReference>
<proteinExistence type="predicted"/>
<dbReference type="Pfam" id="PF00640">
    <property type="entry name" value="PID"/>
    <property type="match status" value="1"/>
</dbReference>
<feature type="region of interest" description="Disordered" evidence="2">
    <location>
        <begin position="247"/>
        <end position="268"/>
    </location>
</feature>
<feature type="compositionally biased region" description="Polar residues" evidence="2">
    <location>
        <begin position="249"/>
        <end position="260"/>
    </location>
</feature>
<evidence type="ECO:0000259" key="3">
    <source>
        <dbReference type="PROSITE" id="PS01179"/>
    </source>
</evidence>
<accession>A0A444V406</accession>
<dbReference type="PROSITE" id="PS01179">
    <property type="entry name" value="PID"/>
    <property type="match status" value="2"/>
</dbReference>
<dbReference type="GO" id="GO:0006355">
    <property type="term" value="P:regulation of DNA-templated transcription"/>
    <property type="evidence" value="ECO:0007669"/>
    <property type="project" value="TreeGrafter"/>
</dbReference>
<evidence type="ECO:0000313" key="5">
    <source>
        <dbReference type="Proteomes" id="UP000289886"/>
    </source>
</evidence>
<dbReference type="SUPFAM" id="SSF50729">
    <property type="entry name" value="PH domain-like"/>
    <property type="match status" value="2"/>
</dbReference>
<evidence type="ECO:0000256" key="2">
    <source>
        <dbReference type="SAM" id="MobiDB-lite"/>
    </source>
</evidence>
<dbReference type="CDD" id="cd01272">
    <property type="entry name" value="PTB1_Fe65"/>
    <property type="match status" value="1"/>
</dbReference>
<dbReference type="FunFam" id="2.30.29.30:FF:000143">
    <property type="entry name" value="amyloid beta A4 precursor protein-binding family B member 3 isoform X2"/>
    <property type="match status" value="1"/>
</dbReference>
<dbReference type="Gene3D" id="2.30.29.30">
    <property type="entry name" value="Pleckstrin-homology domain (PH domain)/Phosphotyrosine-binding domain (PTB)"/>
    <property type="match status" value="2"/>
</dbReference>
<evidence type="ECO:0000256" key="1">
    <source>
        <dbReference type="ARBA" id="ARBA00022737"/>
    </source>
</evidence>
<reference evidence="4 5" key="1">
    <citation type="submission" date="2019-01" db="EMBL/GenBank/DDBJ databases">
        <title>Draft Genome and Complete Hox-Cluster Characterization of the Sterlet Sturgeon (Acipenser ruthenus).</title>
        <authorList>
            <person name="Wei Q."/>
        </authorList>
    </citation>
    <scope>NUCLEOTIDE SEQUENCE [LARGE SCALE GENOMIC DNA]</scope>
    <source>
        <strain evidence="4">WHYD16114868_AA</strain>
        <tissue evidence="4">Blood</tissue>
    </source>
</reference>
<gene>
    <name evidence="4" type="ORF">EOD39_17199</name>
</gene>
<dbReference type="InterPro" id="IPR011993">
    <property type="entry name" value="PH-like_dom_sf"/>
</dbReference>
<comment type="caution">
    <text evidence="4">The sequence shown here is derived from an EMBL/GenBank/DDBJ whole genome shotgun (WGS) entry which is preliminary data.</text>
</comment>
<organism evidence="4 5">
    <name type="scientific">Acipenser ruthenus</name>
    <name type="common">Sterlet sturgeon</name>
    <dbReference type="NCBI Taxonomy" id="7906"/>
    <lineage>
        <taxon>Eukaryota</taxon>
        <taxon>Metazoa</taxon>
        <taxon>Chordata</taxon>
        <taxon>Craniata</taxon>
        <taxon>Vertebrata</taxon>
        <taxon>Euteleostomi</taxon>
        <taxon>Actinopterygii</taxon>
        <taxon>Chondrostei</taxon>
        <taxon>Acipenseriformes</taxon>
        <taxon>Acipenseridae</taxon>
        <taxon>Acipenser</taxon>
    </lineage>
</organism>
<dbReference type="GO" id="GO:0005634">
    <property type="term" value="C:nucleus"/>
    <property type="evidence" value="ECO:0007669"/>
    <property type="project" value="TreeGrafter"/>
</dbReference>
<dbReference type="InterPro" id="IPR039576">
    <property type="entry name" value="APBB1/2/3"/>
</dbReference>
<protein>
    <submittedName>
        <fullName evidence="4">Amyloid beta A4 protein-binding family B member 3</fullName>
    </submittedName>
</protein>
<feature type="domain" description="PID" evidence="3">
    <location>
        <begin position="16"/>
        <end position="157"/>
    </location>
</feature>
<dbReference type="InterPro" id="IPR006020">
    <property type="entry name" value="PTB/PI_dom"/>
</dbReference>
<dbReference type="PANTHER" id="PTHR14058:SF10">
    <property type="entry name" value="AMYLOID-BETA A4 PRECURSOR PROTEIN-BINDING FAMILY B MEMBER 3"/>
    <property type="match status" value="1"/>
</dbReference>
<dbReference type="GO" id="GO:0005737">
    <property type="term" value="C:cytoplasm"/>
    <property type="evidence" value="ECO:0007669"/>
    <property type="project" value="TreeGrafter"/>
</dbReference>
<dbReference type="GO" id="GO:0001540">
    <property type="term" value="F:amyloid-beta binding"/>
    <property type="evidence" value="ECO:0007669"/>
    <property type="project" value="InterPro"/>
</dbReference>
<dbReference type="PANTHER" id="PTHR14058">
    <property type="entry name" value="AMYLOID BETA A4 PRECURSOR PROTEIN-BINDING FAMILY B"/>
    <property type="match status" value="1"/>
</dbReference>
<feature type="domain" description="PID" evidence="3">
    <location>
        <begin position="166"/>
        <end position="231"/>
    </location>
</feature>
<sequence>MANSNVASPLQPDRCFAVRSLGWVEIPEEDLTPGKSSLAVNNCIQQLSHSKCEDRDAMGAWGEGQDMVMILKKDTLSLVDPVDHSLIHCQPIIHIRVWGVGCNNGRRVSTAEEENRIKRQDFAFVASDKDTCMLKCHVFHCDVPAKAIATELHEMCSKDGDDPFWECQVRYLTFLGVGQDTHTFAVIVDMGRQRFECRVFWCEPDAGHVSEAVQAACMVQYQKCLVAQTPPLRSKISRSGAKIKRAASMDSSAFNPSRRGNSPPKFGTSSMKKGLLAFFETFKNKQPAVQMP</sequence>
<dbReference type="AlphaFoldDB" id="A0A444V406"/>
<dbReference type="Proteomes" id="UP000289886">
    <property type="component" value="Unassembled WGS sequence"/>
</dbReference>
<keyword evidence="1" id="KW-0677">Repeat</keyword>